<dbReference type="Proteomes" id="UP000198876">
    <property type="component" value="Unassembled WGS sequence"/>
</dbReference>
<dbReference type="AlphaFoldDB" id="A0A1I2MRY5"/>
<dbReference type="RefSeq" id="WP_092888899.1">
    <property type="nucleotide sequence ID" value="NZ_FOOQ01000001.1"/>
</dbReference>
<dbReference type="STRING" id="553467.SAMN04488063_0874"/>
<dbReference type="OrthoDB" id="379501at2157"/>
<reference evidence="2" key="1">
    <citation type="submission" date="2016-10" db="EMBL/GenBank/DDBJ databases">
        <authorList>
            <person name="Varghese N."/>
            <person name="Submissions S."/>
        </authorList>
    </citation>
    <scope>NUCLEOTIDE SEQUENCE [LARGE SCALE GENOMIC DNA]</scope>
    <source>
        <strain evidence="2">CGMCC 1.7739</strain>
    </source>
</reference>
<proteinExistence type="predicted"/>
<sequence length="94" mass="10043">MNVETGMGQIREAIANTVGTQNYDDTTEGSYRQTLEEVESIAGGSAVEEVVGWVSGEVRDEEAIPSDSAVKERAAQICRDHDADIPSSSRLANA</sequence>
<organism evidence="1 2">
    <name type="scientific">Halopelagius inordinatus</name>
    <dbReference type="NCBI Taxonomy" id="553467"/>
    <lineage>
        <taxon>Archaea</taxon>
        <taxon>Methanobacteriati</taxon>
        <taxon>Methanobacteriota</taxon>
        <taxon>Stenosarchaea group</taxon>
        <taxon>Halobacteria</taxon>
        <taxon>Halobacteriales</taxon>
        <taxon>Haloferacaceae</taxon>
    </lineage>
</organism>
<name>A0A1I2MRY5_9EURY</name>
<evidence type="ECO:0000313" key="1">
    <source>
        <dbReference type="EMBL" id="SFF94335.1"/>
    </source>
</evidence>
<evidence type="ECO:0000313" key="2">
    <source>
        <dbReference type="Proteomes" id="UP000198876"/>
    </source>
</evidence>
<dbReference type="EMBL" id="FOOQ01000001">
    <property type="protein sequence ID" value="SFF94335.1"/>
    <property type="molecule type" value="Genomic_DNA"/>
</dbReference>
<accession>A0A1I2MRY5</accession>
<keyword evidence="2" id="KW-1185">Reference proteome</keyword>
<gene>
    <name evidence="1" type="ORF">SAMN04488063_0874</name>
</gene>
<protein>
    <submittedName>
        <fullName evidence="1">Uncharacterized protein</fullName>
    </submittedName>
</protein>